<dbReference type="STRING" id="1531966.A0A0A1SRW5"/>
<accession>A0A0A1SRW5</accession>
<keyword evidence="5" id="KW-1185">Reference proteome</keyword>
<dbReference type="InterPro" id="IPR002347">
    <property type="entry name" value="SDR_fam"/>
</dbReference>
<keyword evidence="3" id="KW-0560">Oxidoreductase</keyword>
<sequence length="260" mass="27526">MTLFPGVAFITGAGSGIGRQTAITFVAEGCRKIAVADRDQAAINETRDLVLNIAPDADILPVVVDVRNEANVVSGLALTIEHFHRIDYAVNCAGIFGPGAVSIDMPLADFDNVAAVNYRGVWLCSREEAKHMRNQEPLPTHDGRPGCRGSIINIASDLGLNTQPGRTTYCSTKAAVMHMTKSDAVDYSKHNIRVNCVAPGLVDTPLAAAIPNDGPTVEPILLKRKATPQEIADVITFVSSSKASYMLGSVTLVDGGITVS</sequence>
<evidence type="ECO:0000256" key="3">
    <source>
        <dbReference type="ARBA" id="ARBA00023002"/>
    </source>
</evidence>
<dbReference type="AlphaFoldDB" id="A0A0A1SRW5"/>
<dbReference type="OrthoDB" id="1669814at2759"/>
<dbReference type="Proteomes" id="UP000039046">
    <property type="component" value="Unassembled WGS sequence"/>
</dbReference>
<comment type="similarity">
    <text evidence="1">Belongs to the short-chain dehydrogenases/reductases (SDR) family.</text>
</comment>
<gene>
    <name evidence="4" type="ORF">VHEMI00991</name>
</gene>
<dbReference type="FunFam" id="3.40.50.720:FF:000084">
    <property type="entry name" value="Short-chain dehydrogenase reductase"/>
    <property type="match status" value="1"/>
</dbReference>
<protein>
    <submittedName>
        <fullName evidence="4">Uncharacterized protein</fullName>
    </submittedName>
</protein>
<name>A0A0A1SRW5_9HYPO</name>
<dbReference type="HOGENOM" id="CLU_010194_1_0_1"/>
<dbReference type="PANTHER" id="PTHR24321:SF12">
    <property type="entry name" value="SHORT-CHAIN DEHYDROGENASE_REDUCTASE FAMILY, PUTATIVE (AFU_ORTHOLOGUE AFUA_5G14340)-RELATED"/>
    <property type="match status" value="1"/>
</dbReference>
<dbReference type="CDD" id="cd05233">
    <property type="entry name" value="SDR_c"/>
    <property type="match status" value="1"/>
</dbReference>
<evidence type="ECO:0000256" key="1">
    <source>
        <dbReference type="ARBA" id="ARBA00006484"/>
    </source>
</evidence>
<dbReference type="PANTHER" id="PTHR24321">
    <property type="entry name" value="DEHYDROGENASES, SHORT CHAIN"/>
    <property type="match status" value="1"/>
</dbReference>
<dbReference type="PRINTS" id="PR00080">
    <property type="entry name" value="SDRFAMILY"/>
</dbReference>
<dbReference type="InterPro" id="IPR036291">
    <property type="entry name" value="NAD(P)-bd_dom_sf"/>
</dbReference>
<proteinExistence type="inferred from homology"/>
<dbReference type="Gene3D" id="3.40.50.720">
    <property type="entry name" value="NAD(P)-binding Rossmann-like Domain"/>
    <property type="match status" value="1"/>
</dbReference>
<dbReference type="GO" id="GO:0016491">
    <property type="term" value="F:oxidoreductase activity"/>
    <property type="evidence" value="ECO:0007669"/>
    <property type="project" value="UniProtKB-KW"/>
</dbReference>
<keyword evidence="2" id="KW-0521">NADP</keyword>
<evidence type="ECO:0000313" key="5">
    <source>
        <dbReference type="Proteomes" id="UP000039046"/>
    </source>
</evidence>
<dbReference type="Pfam" id="PF13561">
    <property type="entry name" value="adh_short_C2"/>
    <property type="match status" value="1"/>
</dbReference>
<evidence type="ECO:0000256" key="2">
    <source>
        <dbReference type="ARBA" id="ARBA00022857"/>
    </source>
</evidence>
<dbReference type="EMBL" id="CDHN01000001">
    <property type="protein sequence ID" value="CEJ80831.1"/>
    <property type="molecule type" value="Genomic_DNA"/>
</dbReference>
<dbReference type="SUPFAM" id="SSF51735">
    <property type="entry name" value="NAD(P)-binding Rossmann-fold domains"/>
    <property type="match status" value="1"/>
</dbReference>
<dbReference type="PRINTS" id="PR00081">
    <property type="entry name" value="GDHRDH"/>
</dbReference>
<evidence type="ECO:0000313" key="4">
    <source>
        <dbReference type="EMBL" id="CEJ80831.1"/>
    </source>
</evidence>
<reference evidence="4 5" key="1">
    <citation type="journal article" date="2015" name="Genome Announc.">
        <title>Draft Genome Sequence and Gene Annotation of the Entomopathogenic Fungus Verticillium hemipterigenum.</title>
        <authorList>
            <person name="Horn F."/>
            <person name="Habel A."/>
            <person name="Scharf D.H."/>
            <person name="Dworschak J."/>
            <person name="Brakhage A.A."/>
            <person name="Guthke R."/>
            <person name="Hertweck C."/>
            <person name="Linde J."/>
        </authorList>
    </citation>
    <scope>NUCLEOTIDE SEQUENCE [LARGE SCALE GENOMIC DNA]</scope>
</reference>
<organism evidence="4 5">
    <name type="scientific">[Torrubiella] hemipterigena</name>
    <dbReference type="NCBI Taxonomy" id="1531966"/>
    <lineage>
        <taxon>Eukaryota</taxon>
        <taxon>Fungi</taxon>
        <taxon>Dikarya</taxon>
        <taxon>Ascomycota</taxon>
        <taxon>Pezizomycotina</taxon>
        <taxon>Sordariomycetes</taxon>
        <taxon>Hypocreomycetidae</taxon>
        <taxon>Hypocreales</taxon>
        <taxon>Clavicipitaceae</taxon>
        <taxon>Clavicipitaceae incertae sedis</taxon>
        <taxon>'Torrubiella' clade</taxon>
    </lineage>
</organism>